<comment type="caution">
    <text evidence="2">The sequence shown here is derived from an EMBL/GenBank/DDBJ whole genome shotgun (WGS) entry which is preliminary data.</text>
</comment>
<name>A0A5B0MR97_PUCGR</name>
<dbReference type="Proteomes" id="UP000324748">
    <property type="component" value="Unassembled WGS sequence"/>
</dbReference>
<dbReference type="OrthoDB" id="3357224at2759"/>
<protein>
    <submittedName>
        <fullName evidence="2">Uncharacterized protein</fullName>
    </submittedName>
</protein>
<gene>
    <name evidence="2" type="ORF">PGT21_035217</name>
</gene>
<sequence length="119" mass="13044">MINFVSSTIPLTQSIHAPQPTSTGQHPKFIHSTPADNLARSSSRLSTGTVTSFNHHHPYAISLNHPHHHHPSSSSAHQANLHHLGDLGRSVSPTPSRASVISRVTMTMDQDGWWSSQDY</sequence>
<accession>A0A5B0MR97</accession>
<dbReference type="AlphaFoldDB" id="A0A5B0MR97"/>
<evidence type="ECO:0000313" key="2">
    <source>
        <dbReference type="EMBL" id="KAA1078450.1"/>
    </source>
</evidence>
<dbReference type="EMBL" id="VSWC01000144">
    <property type="protein sequence ID" value="KAA1078450.1"/>
    <property type="molecule type" value="Genomic_DNA"/>
</dbReference>
<evidence type="ECO:0000313" key="3">
    <source>
        <dbReference type="Proteomes" id="UP000324748"/>
    </source>
</evidence>
<feature type="region of interest" description="Disordered" evidence="1">
    <location>
        <begin position="62"/>
        <end position="98"/>
    </location>
</feature>
<evidence type="ECO:0000256" key="1">
    <source>
        <dbReference type="SAM" id="MobiDB-lite"/>
    </source>
</evidence>
<organism evidence="2 3">
    <name type="scientific">Puccinia graminis f. sp. tritici</name>
    <dbReference type="NCBI Taxonomy" id="56615"/>
    <lineage>
        <taxon>Eukaryota</taxon>
        <taxon>Fungi</taxon>
        <taxon>Dikarya</taxon>
        <taxon>Basidiomycota</taxon>
        <taxon>Pucciniomycotina</taxon>
        <taxon>Pucciniomycetes</taxon>
        <taxon>Pucciniales</taxon>
        <taxon>Pucciniaceae</taxon>
        <taxon>Puccinia</taxon>
    </lineage>
</organism>
<keyword evidence="3" id="KW-1185">Reference proteome</keyword>
<reference evidence="2 3" key="1">
    <citation type="submission" date="2019-05" db="EMBL/GenBank/DDBJ databases">
        <title>Emergence of the Ug99 lineage of the wheat stem rust pathogen through somatic hybridization.</title>
        <authorList>
            <person name="Li F."/>
            <person name="Upadhyaya N.M."/>
            <person name="Sperschneider J."/>
            <person name="Matny O."/>
            <person name="Nguyen-Phuc H."/>
            <person name="Mago R."/>
            <person name="Raley C."/>
            <person name="Miller M.E."/>
            <person name="Silverstein K.A.T."/>
            <person name="Henningsen E."/>
            <person name="Hirsch C.D."/>
            <person name="Visser B."/>
            <person name="Pretorius Z.A."/>
            <person name="Steffenson B.J."/>
            <person name="Schwessinger B."/>
            <person name="Dodds P.N."/>
            <person name="Figueroa M."/>
        </authorList>
    </citation>
    <scope>NUCLEOTIDE SEQUENCE [LARGE SCALE GENOMIC DNA]</scope>
    <source>
        <strain evidence="2">21-0</strain>
    </source>
</reference>
<proteinExistence type="predicted"/>